<keyword evidence="3" id="KW-1185">Reference proteome</keyword>
<dbReference type="STRING" id="39966.A0A369K909"/>
<comment type="caution">
    <text evidence="2">The sequence shown here is derived from an EMBL/GenBank/DDBJ whole genome shotgun (WGS) entry which is preliminary data.</text>
</comment>
<dbReference type="InterPro" id="IPR000719">
    <property type="entry name" value="Prot_kinase_dom"/>
</dbReference>
<dbReference type="GO" id="GO:0005524">
    <property type="term" value="F:ATP binding"/>
    <property type="evidence" value="ECO:0007669"/>
    <property type="project" value="InterPro"/>
</dbReference>
<dbReference type="PROSITE" id="PS50011">
    <property type="entry name" value="PROTEIN_KINASE_DOM"/>
    <property type="match status" value="1"/>
</dbReference>
<dbReference type="Proteomes" id="UP000076154">
    <property type="component" value="Unassembled WGS sequence"/>
</dbReference>
<dbReference type="EMBL" id="LUEZ02000010">
    <property type="protein sequence ID" value="RDB29337.1"/>
    <property type="molecule type" value="Genomic_DNA"/>
</dbReference>
<dbReference type="PANTHER" id="PTHR38248">
    <property type="entry name" value="FUNK1 6"/>
    <property type="match status" value="1"/>
</dbReference>
<evidence type="ECO:0000313" key="3">
    <source>
        <dbReference type="Proteomes" id="UP000076154"/>
    </source>
</evidence>
<dbReference type="Gene3D" id="1.10.510.10">
    <property type="entry name" value="Transferase(Phosphotransferase) domain 1"/>
    <property type="match status" value="1"/>
</dbReference>
<dbReference type="InterPro" id="IPR040976">
    <property type="entry name" value="Pkinase_fungal"/>
</dbReference>
<dbReference type="PANTHER" id="PTHR38248:SF2">
    <property type="entry name" value="FUNK1 11"/>
    <property type="match status" value="1"/>
</dbReference>
<proteinExistence type="predicted"/>
<dbReference type="SUPFAM" id="SSF56112">
    <property type="entry name" value="Protein kinase-like (PK-like)"/>
    <property type="match status" value="1"/>
</dbReference>
<dbReference type="OrthoDB" id="5592585at2759"/>
<accession>A0A369K909</accession>
<evidence type="ECO:0000313" key="2">
    <source>
        <dbReference type="EMBL" id="RDB29337.1"/>
    </source>
</evidence>
<dbReference type="AlphaFoldDB" id="A0A369K909"/>
<sequence>MPQSSDVVASSPTRPRPRPIRCVTISLFGEFINICYDAANLSQRRTTPTNLDPAPQRFHHRLAVSTPGRPLDTFTCSKQLMQAVSDAFNAHRHVYERCGIVHRDISPMNMYIDATSGRGILNDWDLATHEHGKRPRERTKGTREFMSSQLLMDITKQHTFQDDLESFVYVVLYLGLRYLKHNLKPHDLRFTLKYVFRERDREMRGWAKEQMIRCHKYIGRDFAFAAAPLTRWVKNVFFPVAQYHEYLKPPRPIPKWLMKDGDEPELEREPRVNRFMADHSAIAMCFEVVLKDSGWLHDDRGGDAFVFSDAVEDAPRKVWRWVSGEGHRYIQYP</sequence>
<organism evidence="2 3">
    <name type="scientific">Hypsizygus marmoreus</name>
    <name type="common">White beech mushroom</name>
    <name type="synonym">Agaricus marmoreus</name>
    <dbReference type="NCBI Taxonomy" id="39966"/>
    <lineage>
        <taxon>Eukaryota</taxon>
        <taxon>Fungi</taxon>
        <taxon>Dikarya</taxon>
        <taxon>Basidiomycota</taxon>
        <taxon>Agaricomycotina</taxon>
        <taxon>Agaricomycetes</taxon>
        <taxon>Agaricomycetidae</taxon>
        <taxon>Agaricales</taxon>
        <taxon>Tricholomatineae</taxon>
        <taxon>Lyophyllaceae</taxon>
        <taxon>Hypsizygus</taxon>
    </lineage>
</organism>
<dbReference type="InterPro" id="IPR011009">
    <property type="entry name" value="Kinase-like_dom_sf"/>
</dbReference>
<gene>
    <name evidence="2" type="ORF">Hypma_014855</name>
</gene>
<dbReference type="GO" id="GO:0004672">
    <property type="term" value="F:protein kinase activity"/>
    <property type="evidence" value="ECO:0007669"/>
    <property type="project" value="InterPro"/>
</dbReference>
<name>A0A369K909_HYPMA</name>
<dbReference type="InParanoid" id="A0A369K909"/>
<dbReference type="Pfam" id="PF17667">
    <property type="entry name" value="Pkinase_fungal"/>
    <property type="match status" value="1"/>
</dbReference>
<evidence type="ECO:0000259" key="1">
    <source>
        <dbReference type="PROSITE" id="PS50011"/>
    </source>
</evidence>
<protein>
    <recommendedName>
        <fullName evidence="1">Protein kinase domain-containing protein</fullName>
    </recommendedName>
</protein>
<reference evidence="2" key="1">
    <citation type="submission" date="2018-04" db="EMBL/GenBank/DDBJ databases">
        <title>Whole genome sequencing of Hypsizygus marmoreus.</title>
        <authorList>
            <person name="Choi I.-G."/>
            <person name="Min B."/>
            <person name="Kim J.-G."/>
            <person name="Kim S."/>
            <person name="Oh Y.-L."/>
            <person name="Kong W.-S."/>
            <person name="Park H."/>
            <person name="Jeong J."/>
            <person name="Song E.-S."/>
        </authorList>
    </citation>
    <scope>NUCLEOTIDE SEQUENCE [LARGE SCALE GENOMIC DNA]</scope>
    <source>
        <strain evidence="2">51987-8</strain>
    </source>
</reference>
<feature type="domain" description="Protein kinase" evidence="1">
    <location>
        <begin position="1"/>
        <end position="247"/>
    </location>
</feature>